<sequence>MKNIIRISIAILVLLIGNRTDAQTYKVDNSSTTSNLQIKADQFKLFSSQAGSLSNSKNVSASNNIYIQQIGNKNDIVSNTKSVYSDVGLFQKGNNNEILLDITAGAIKENVLQTGINNSVIDINTKGSILHTTAVFQKGANQNLIMLGSNSISDNMIISMQGKKQTILVRNIRN</sequence>
<name>A0A1A9LFK7_9FLAO</name>
<dbReference type="OrthoDB" id="1447223at2"/>
<dbReference type="AlphaFoldDB" id="A0A1A9LFK7"/>
<feature type="signal peptide" evidence="1">
    <location>
        <begin position="1"/>
        <end position="22"/>
    </location>
</feature>
<comment type="caution">
    <text evidence="2">The sequence shown here is derived from an EMBL/GenBank/DDBJ whole genome shotgun (WGS) entry which is preliminary data.</text>
</comment>
<protein>
    <recommendedName>
        <fullName evidence="4">Curlin associated repeat-containing protein</fullName>
    </recommendedName>
</protein>
<dbReference type="STRING" id="1385699.A7A78_09545"/>
<keyword evidence="1" id="KW-0732">Signal</keyword>
<evidence type="ECO:0000313" key="2">
    <source>
        <dbReference type="EMBL" id="OAD92159.1"/>
    </source>
</evidence>
<reference evidence="2 3" key="1">
    <citation type="submission" date="2016-05" db="EMBL/GenBank/DDBJ databases">
        <title>Genome sequencing of Vitellibacter soesokkakensis RSSK-12.</title>
        <authorList>
            <person name="Thevarajoo S."/>
            <person name="Selvaratnam C."/>
            <person name="Goh K.M."/>
            <person name="Chan K.-G."/>
            <person name="Chong C.S."/>
        </authorList>
    </citation>
    <scope>NUCLEOTIDE SEQUENCE [LARGE SCALE GENOMIC DNA]</scope>
    <source>
        <strain evidence="2 3">RSSK-12</strain>
    </source>
</reference>
<evidence type="ECO:0000256" key="1">
    <source>
        <dbReference type="SAM" id="SignalP"/>
    </source>
</evidence>
<accession>A0A1A9LFK7</accession>
<dbReference type="RefSeq" id="WP_068761128.1">
    <property type="nucleotide sequence ID" value="NZ_LXIE01000004.1"/>
</dbReference>
<proteinExistence type="predicted"/>
<feature type="chain" id="PRO_5008392207" description="Curlin associated repeat-containing protein" evidence="1">
    <location>
        <begin position="23"/>
        <end position="174"/>
    </location>
</feature>
<evidence type="ECO:0008006" key="4">
    <source>
        <dbReference type="Google" id="ProtNLM"/>
    </source>
</evidence>
<keyword evidence="3" id="KW-1185">Reference proteome</keyword>
<organism evidence="2 3">
    <name type="scientific">Aequorivita soesokkakensis</name>
    <dbReference type="NCBI Taxonomy" id="1385699"/>
    <lineage>
        <taxon>Bacteria</taxon>
        <taxon>Pseudomonadati</taxon>
        <taxon>Bacteroidota</taxon>
        <taxon>Flavobacteriia</taxon>
        <taxon>Flavobacteriales</taxon>
        <taxon>Flavobacteriaceae</taxon>
        <taxon>Aequorivita</taxon>
    </lineage>
</organism>
<evidence type="ECO:0000313" key="3">
    <source>
        <dbReference type="Proteomes" id="UP000077552"/>
    </source>
</evidence>
<gene>
    <name evidence="2" type="ORF">A7A78_09545</name>
</gene>
<dbReference type="EMBL" id="LXIE01000004">
    <property type="protein sequence ID" value="OAD92159.1"/>
    <property type="molecule type" value="Genomic_DNA"/>
</dbReference>
<dbReference type="Proteomes" id="UP000077552">
    <property type="component" value="Unassembled WGS sequence"/>
</dbReference>